<evidence type="ECO:0000256" key="5">
    <source>
        <dbReference type="ARBA" id="ARBA00023242"/>
    </source>
</evidence>
<dbReference type="InterPro" id="IPR003340">
    <property type="entry name" value="B3_DNA-bd"/>
</dbReference>
<sequence length="306" mass="35019">MRSEIPLHVETMGKRNVKLKDGCIYIPLRLVDHFEPDITLKDHEDKIHGVRARKHDADQIILESGWGEFVFKQRIQENDLIVFKKGKPHIEVFILEKTSSSFLTGNYSCAQEVIELSSSDDDEIMAKKMASVSSPCAKSEYGAPKLNEVGSKPPRSNIFMGPSQRRRYILSQGKVLKGLLREKVEEKVQAICSEFSVFVKVMNKSSRSRREIHPLHFCLEYASECLPAEQKGLLLLLEGDEREWTGKLDISRNGSRKGRFIFGAWKDFLWQVGLKEGDICLFELVDKSAGWITMKVHLIRRSEIQP</sequence>
<dbReference type="AlphaFoldDB" id="A0A9R1B4F0"/>
<dbReference type="Gramene" id="TRITD6Av1G215600.1">
    <property type="protein sequence ID" value="TRITD6Av1G215600.1"/>
    <property type="gene ID" value="TRITD6Av1G215600"/>
</dbReference>
<feature type="domain" description="TF-B3" evidence="6">
    <location>
        <begin position="196"/>
        <end position="302"/>
    </location>
</feature>
<dbReference type="GO" id="GO:0003677">
    <property type="term" value="F:DNA binding"/>
    <property type="evidence" value="ECO:0007669"/>
    <property type="project" value="UniProtKB-KW"/>
</dbReference>
<evidence type="ECO:0000313" key="7">
    <source>
        <dbReference type="EMBL" id="VAI51106.1"/>
    </source>
</evidence>
<protein>
    <recommendedName>
        <fullName evidence="6">TF-B3 domain-containing protein</fullName>
    </recommendedName>
</protein>
<dbReference type="Gene3D" id="2.40.330.10">
    <property type="entry name" value="DNA-binding pseudobarrel domain"/>
    <property type="match status" value="2"/>
</dbReference>
<keyword evidence="4" id="KW-0804">Transcription</keyword>
<dbReference type="GO" id="GO:0005634">
    <property type="term" value="C:nucleus"/>
    <property type="evidence" value="ECO:0007669"/>
    <property type="project" value="UniProtKB-SubCell"/>
</dbReference>
<keyword evidence="3" id="KW-0238">DNA-binding</keyword>
<dbReference type="Pfam" id="PF02362">
    <property type="entry name" value="B3"/>
    <property type="match status" value="2"/>
</dbReference>
<evidence type="ECO:0000256" key="2">
    <source>
        <dbReference type="ARBA" id="ARBA00023015"/>
    </source>
</evidence>
<dbReference type="PANTHER" id="PTHR31391">
    <property type="entry name" value="B3 DOMAIN-CONTAINING PROTEIN OS11G0197600-RELATED"/>
    <property type="match status" value="1"/>
</dbReference>
<keyword evidence="2" id="KW-0805">Transcription regulation</keyword>
<dbReference type="CDD" id="cd10017">
    <property type="entry name" value="B3_DNA"/>
    <property type="match status" value="2"/>
</dbReference>
<proteinExistence type="predicted"/>
<keyword evidence="5" id="KW-0539">Nucleus</keyword>
<dbReference type="Proteomes" id="UP000324705">
    <property type="component" value="Chromosome 6A"/>
</dbReference>
<reference evidence="7 8" key="1">
    <citation type="submission" date="2017-09" db="EMBL/GenBank/DDBJ databases">
        <authorList>
            <consortium name="International Durum Wheat Genome Sequencing Consortium (IDWGSC)"/>
            <person name="Milanesi L."/>
        </authorList>
    </citation>
    <scope>NUCLEOTIDE SEQUENCE [LARGE SCALE GENOMIC DNA]</scope>
    <source>
        <strain evidence="8">cv. Svevo</strain>
    </source>
</reference>
<name>A0A9R1B4F0_TRITD</name>
<accession>A0A9R1B4F0</accession>
<comment type="subcellular location">
    <subcellularLocation>
        <location evidence="1">Nucleus</location>
    </subcellularLocation>
</comment>
<evidence type="ECO:0000256" key="3">
    <source>
        <dbReference type="ARBA" id="ARBA00023125"/>
    </source>
</evidence>
<dbReference type="InterPro" id="IPR015300">
    <property type="entry name" value="DNA-bd_pseudobarrel_sf"/>
</dbReference>
<evidence type="ECO:0000259" key="6">
    <source>
        <dbReference type="PROSITE" id="PS50863"/>
    </source>
</evidence>
<dbReference type="InterPro" id="IPR044837">
    <property type="entry name" value="REM16-like"/>
</dbReference>
<evidence type="ECO:0000256" key="4">
    <source>
        <dbReference type="ARBA" id="ARBA00023163"/>
    </source>
</evidence>
<organism evidence="7 8">
    <name type="scientific">Triticum turgidum subsp. durum</name>
    <name type="common">Durum wheat</name>
    <name type="synonym">Triticum durum</name>
    <dbReference type="NCBI Taxonomy" id="4567"/>
    <lineage>
        <taxon>Eukaryota</taxon>
        <taxon>Viridiplantae</taxon>
        <taxon>Streptophyta</taxon>
        <taxon>Embryophyta</taxon>
        <taxon>Tracheophyta</taxon>
        <taxon>Spermatophyta</taxon>
        <taxon>Magnoliopsida</taxon>
        <taxon>Liliopsida</taxon>
        <taxon>Poales</taxon>
        <taxon>Poaceae</taxon>
        <taxon>BOP clade</taxon>
        <taxon>Pooideae</taxon>
        <taxon>Triticodae</taxon>
        <taxon>Triticeae</taxon>
        <taxon>Triticinae</taxon>
        <taxon>Triticum</taxon>
    </lineage>
</organism>
<keyword evidence="8" id="KW-1185">Reference proteome</keyword>
<dbReference type="SMART" id="SM01019">
    <property type="entry name" value="B3"/>
    <property type="match status" value="2"/>
</dbReference>
<dbReference type="SUPFAM" id="SSF101936">
    <property type="entry name" value="DNA-binding pseudobarrel domain"/>
    <property type="match status" value="2"/>
</dbReference>
<gene>
    <name evidence="7" type="ORF">TRITD_6Av1G215600</name>
</gene>
<dbReference type="EMBL" id="LT934121">
    <property type="protein sequence ID" value="VAI51106.1"/>
    <property type="molecule type" value="Genomic_DNA"/>
</dbReference>
<dbReference type="PROSITE" id="PS50863">
    <property type="entry name" value="B3"/>
    <property type="match status" value="2"/>
</dbReference>
<feature type="domain" description="TF-B3" evidence="6">
    <location>
        <begin position="9"/>
        <end position="98"/>
    </location>
</feature>
<evidence type="ECO:0000256" key="1">
    <source>
        <dbReference type="ARBA" id="ARBA00004123"/>
    </source>
</evidence>
<evidence type="ECO:0000313" key="8">
    <source>
        <dbReference type="Proteomes" id="UP000324705"/>
    </source>
</evidence>
<dbReference type="PANTHER" id="PTHR31391:SF121">
    <property type="entry name" value="B3 DOMAIN-CONTAINING PROTEIN OS08G0325100-RELATED"/>
    <property type="match status" value="1"/>
</dbReference>